<comment type="similarity">
    <text evidence="3">Belongs to the TO family.</text>
</comment>
<comment type="caution">
    <text evidence="5">The sequence shown here is derived from an EMBL/GenBank/DDBJ whole genome shotgun (WGS) entry which is preliminary data.</text>
</comment>
<keyword evidence="2" id="KW-0090">Biological rhythms</keyword>
<dbReference type="PANTHER" id="PTHR11008">
    <property type="entry name" value="PROTEIN TAKEOUT-LIKE PROTEIN"/>
    <property type="match status" value="1"/>
</dbReference>
<evidence type="ECO:0000256" key="2">
    <source>
        <dbReference type="ARBA" id="ARBA00023108"/>
    </source>
</evidence>
<evidence type="ECO:0000256" key="3">
    <source>
        <dbReference type="ARBA" id="ARBA00060902"/>
    </source>
</evidence>
<gene>
    <name evidence="5" type="ORF">HHI36_005392</name>
</gene>
<dbReference type="FunFam" id="3.15.10.30:FF:000001">
    <property type="entry name" value="Takeout-like protein 1"/>
    <property type="match status" value="1"/>
</dbReference>
<evidence type="ECO:0000256" key="4">
    <source>
        <dbReference type="SAM" id="SignalP"/>
    </source>
</evidence>
<sequence length="243" mass="27761">MNTLISFFILMCFTSVISKKLPAYISFCHQGDPNLNECFANAIAQVKPHLKNGIPEFQLPAMNPLFLPEASLDNGESFRATFKDIEVFHAYEFDVKYVNVDLKHAQFDMVLGLPRLRIKSKYSITGKLLILQLNGNGRSDGNFTNVEAGIKMSGSKYTKGKKEYFNFNNKSLTLKFGHPVLRFDNLFQDNEELNERTNKIINENIESILEELTPVLNRVISDFVFGLIGRIFSRFSVEELFPK</sequence>
<dbReference type="GO" id="GO:0007623">
    <property type="term" value="P:circadian rhythm"/>
    <property type="evidence" value="ECO:0007669"/>
    <property type="project" value="UniProtKB-ARBA"/>
</dbReference>
<dbReference type="PANTHER" id="PTHR11008:SF14">
    <property type="entry name" value="CIRCADIAN CLOCK-CONTROLLED PROTEIN-LIKE PROTEIN"/>
    <property type="match status" value="1"/>
</dbReference>
<dbReference type="SMART" id="SM00700">
    <property type="entry name" value="JHBP"/>
    <property type="match status" value="1"/>
</dbReference>
<dbReference type="Pfam" id="PF06585">
    <property type="entry name" value="JHBP"/>
    <property type="match status" value="1"/>
</dbReference>
<evidence type="ECO:0000313" key="6">
    <source>
        <dbReference type="Proteomes" id="UP001516400"/>
    </source>
</evidence>
<proteinExistence type="inferred from homology"/>
<organism evidence="5 6">
    <name type="scientific">Cryptolaemus montrouzieri</name>
    <dbReference type="NCBI Taxonomy" id="559131"/>
    <lineage>
        <taxon>Eukaryota</taxon>
        <taxon>Metazoa</taxon>
        <taxon>Ecdysozoa</taxon>
        <taxon>Arthropoda</taxon>
        <taxon>Hexapoda</taxon>
        <taxon>Insecta</taxon>
        <taxon>Pterygota</taxon>
        <taxon>Neoptera</taxon>
        <taxon>Endopterygota</taxon>
        <taxon>Coleoptera</taxon>
        <taxon>Polyphaga</taxon>
        <taxon>Cucujiformia</taxon>
        <taxon>Coccinelloidea</taxon>
        <taxon>Coccinellidae</taxon>
        <taxon>Scymninae</taxon>
        <taxon>Scymnini</taxon>
        <taxon>Cryptolaemus</taxon>
    </lineage>
</organism>
<dbReference type="Gene3D" id="3.15.10.30">
    <property type="entry name" value="Haemolymph juvenile hormone binding protein"/>
    <property type="match status" value="1"/>
</dbReference>
<accession>A0ABD2NU07</accession>
<dbReference type="InterPro" id="IPR038606">
    <property type="entry name" value="To_sf"/>
</dbReference>
<feature type="signal peptide" evidence="4">
    <location>
        <begin position="1"/>
        <end position="18"/>
    </location>
</feature>
<reference evidence="5 6" key="1">
    <citation type="journal article" date="2021" name="BMC Biol.">
        <title>Horizontally acquired antibacterial genes associated with adaptive radiation of ladybird beetles.</title>
        <authorList>
            <person name="Li H.S."/>
            <person name="Tang X.F."/>
            <person name="Huang Y.H."/>
            <person name="Xu Z.Y."/>
            <person name="Chen M.L."/>
            <person name="Du X.Y."/>
            <person name="Qiu B.Y."/>
            <person name="Chen P.T."/>
            <person name="Zhang W."/>
            <person name="Slipinski A."/>
            <person name="Escalona H.E."/>
            <person name="Waterhouse R.M."/>
            <person name="Zwick A."/>
            <person name="Pang H."/>
        </authorList>
    </citation>
    <scope>NUCLEOTIDE SEQUENCE [LARGE SCALE GENOMIC DNA]</scope>
    <source>
        <strain evidence="5">SYSU2018</strain>
    </source>
</reference>
<keyword evidence="6" id="KW-1185">Reference proteome</keyword>
<dbReference type="InterPro" id="IPR010562">
    <property type="entry name" value="Haemolymph_juvenile_hormone-bd"/>
</dbReference>
<feature type="chain" id="PRO_5044791621" evidence="4">
    <location>
        <begin position="19"/>
        <end position="243"/>
    </location>
</feature>
<dbReference type="EMBL" id="JABFTP020000144">
    <property type="protein sequence ID" value="KAL3282198.1"/>
    <property type="molecule type" value="Genomic_DNA"/>
</dbReference>
<name>A0ABD2NU07_9CUCU</name>
<evidence type="ECO:0000256" key="1">
    <source>
        <dbReference type="ARBA" id="ARBA00022729"/>
    </source>
</evidence>
<protein>
    <submittedName>
        <fullName evidence="5">Uncharacterized protein</fullName>
    </submittedName>
</protein>
<evidence type="ECO:0000313" key="5">
    <source>
        <dbReference type="EMBL" id="KAL3282198.1"/>
    </source>
</evidence>
<dbReference type="Proteomes" id="UP001516400">
    <property type="component" value="Unassembled WGS sequence"/>
</dbReference>
<keyword evidence="1 4" id="KW-0732">Signal</keyword>
<dbReference type="AlphaFoldDB" id="A0ABD2NU07"/>